<dbReference type="InterPro" id="IPR050797">
    <property type="entry name" value="Carb_Metab_Trans_Reg"/>
</dbReference>
<dbReference type="CDD" id="cd00067">
    <property type="entry name" value="GAL4"/>
    <property type="match status" value="1"/>
</dbReference>
<dbReference type="InterPro" id="IPR001138">
    <property type="entry name" value="Zn2Cys6_DnaBD"/>
</dbReference>
<evidence type="ECO:0000256" key="2">
    <source>
        <dbReference type="ARBA" id="ARBA00023242"/>
    </source>
</evidence>
<evidence type="ECO:0000256" key="1">
    <source>
        <dbReference type="ARBA" id="ARBA00022723"/>
    </source>
</evidence>
<keyword evidence="5" id="KW-1185">Reference proteome</keyword>
<dbReference type="Proteomes" id="UP000039046">
    <property type="component" value="Unassembled WGS sequence"/>
</dbReference>
<evidence type="ECO:0000259" key="3">
    <source>
        <dbReference type="PROSITE" id="PS50048"/>
    </source>
</evidence>
<sequence length="554" mass="60495">MTPNTKQVCDNCRLRKTKCDRGDPCNSCIIHDIPCSYLHNPRRRGPKGGKGKRLTLIKQGLATHPIITNEDPVFTFQQPGGSNIQTNSLGLGVAFNLDDAGLSSLSPVHTPLSFGPASMFPLGLESLSTILTAHIHVFMSYIFPILPVVDGPVLLQDAASLDSLPVSKYAVLLSLAATTRIQLKLDQDKALETNLLPSLQNQPPVSGPQLLAAAEAAHLQANVVDNMTLDAIVAGFFLFTANGNLEKGNKAWFYLSQAITLAIMLGLNREDAATAKLSMDEVDMRRRIFWLLYISERTYALQTRRPILLRGRVPKPRVKGSSTPLIMNDFVNHTRLFESLHAELYNWDAGEDGTVSHAIPLHDSITSAICAVQPLHSVLESQQFDTLVTQQWLRVAMWRLVNGNSPGQRLDSPAAGFELPFEAGKSIMAALNSVSNRSKDCHGISIEQKLFDIGMSLVDISPLISHPSTAMAVGPQDLLQNIVKTLGCIRGVQSHLLPTLVHHSENVLALSQLDAWSESLWADIGLPLRSVAQTGFVLDEGTFDPEDDDLSFLS</sequence>
<dbReference type="GO" id="GO:0008270">
    <property type="term" value="F:zinc ion binding"/>
    <property type="evidence" value="ECO:0007669"/>
    <property type="project" value="InterPro"/>
</dbReference>
<dbReference type="STRING" id="1531966.A0A0A1TRC6"/>
<dbReference type="Gene3D" id="4.10.240.10">
    <property type="entry name" value="Zn(2)-C6 fungal-type DNA-binding domain"/>
    <property type="match status" value="1"/>
</dbReference>
<dbReference type="HOGENOM" id="CLU_016574_6_2_1"/>
<dbReference type="PANTHER" id="PTHR31668:SF19">
    <property type="entry name" value="ZN(2)-C6 FUNGAL-TYPE DOMAIN-CONTAINING PROTEIN-RELATED"/>
    <property type="match status" value="1"/>
</dbReference>
<dbReference type="SMART" id="SM00066">
    <property type="entry name" value="GAL4"/>
    <property type="match status" value="1"/>
</dbReference>
<dbReference type="AlphaFoldDB" id="A0A0A1TRC6"/>
<dbReference type="SMART" id="SM00906">
    <property type="entry name" value="Fungal_trans"/>
    <property type="match status" value="1"/>
</dbReference>
<keyword evidence="1" id="KW-0479">Metal-binding</keyword>
<name>A0A0A1TRC6_9HYPO</name>
<dbReference type="CDD" id="cd12148">
    <property type="entry name" value="fungal_TF_MHR"/>
    <property type="match status" value="1"/>
</dbReference>
<dbReference type="PANTHER" id="PTHR31668">
    <property type="entry name" value="GLUCOSE TRANSPORT TRANSCRIPTION REGULATOR RGT1-RELATED-RELATED"/>
    <property type="match status" value="1"/>
</dbReference>
<organism evidence="4 5">
    <name type="scientific">[Torrubiella] hemipterigena</name>
    <dbReference type="NCBI Taxonomy" id="1531966"/>
    <lineage>
        <taxon>Eukaryota</taxon>
        <taxon>Fungi</taxon>
        <taxon>Dikarya</taxon>
        <taxon>Ascomycota</taxon>
        <taxon>Pezizomycotina</taxon>
        <taxon>Sordariomycetes</taxon>
        <taxon>Hypocreomycetidae</taxon>
        <taxon>Hypocreales</taxon>
        <taxon>Clavicipitaceae</taxon>
        <taxon>Clavicipitaceae incertae sedis</taxon>
        <taxon>'Torrubiella' clade</taxon>
    </lineage>
</organism>
<evidence type="ECO:0000313" key="4">
    <source>
        <dbReference type="EMBL" id="CEJ94478.1"/>
    </source>
</evidence>
<dbReference type="InterPro" id="IPR036864">
    <property type="entry name" value="Zn2-C6_fun-type_DNA-bd_sf"/>
</dbReference>
<reference evidence="4 5" key="1">
    <citation type="journal article" date="2015" name="Genome Announc.">
        <title>Draft Genome Sequence and Gene Annotation of the Entomopathogenic Fungus Verticillium hemipterigenum.</title>
        <authorList>
            <person name="Horn F."/>
            <person name="Habel A."/>
            <person name="Scharf D.H."/>
            <person name="Dworschak J."/>
            <person name="Brakhage A.A."/>
            <person name="Guthke R."/>
            <person name="Hertweck C."/>
            <person name="Linde J."/>
        </authorList>
    </citation>
    <scope>NUCLEOTIDE SEQUENCE [LARGE SCALE GENOMIC DNA]</scope>
</reference>
<protein>
    <recommendedName>
        <fullName evidence="3">Zn(2)-C6 fungal-type domain-containing protein</fullName>
    </recommendedName>
</protein>
<proteinExistence type="predicted"/>
<feature type="domain" description="Zn(2)-C6 fungal-type" evidence="3">
    <location>
        <begin position="8"/>
        <end position="37"/>
    </location>
</feature>
<dbReference type="GO" id="GO:0000981">
    <property type="term" value="F:DNA-binding transcription factor activity, RNA polymerase II-specific"/>
    <property type="evidence" value="ECO:0007669"/>
    <property type="project" value="InterPro"/>
</dbReference>
<dbReference type="PROSITE" id="PS00463">
    <property type="entry name" value="ZN2_CY6_FUNGAL_1"/>
    <property type="match status" value="1"/>
</dbReference>
<keyword evidence="2" id="KW-0539">Nucleus</keyword>
<dbReference type="Pfam" id="PF04082">
    <property type="entry name" value="Fungal_trans"/>
    <property type="match status" value="1"/>
</dbReference>
<gene>
    <name evidence="4" type="ORF">VHEMI10005</name>
</gene>
<dbReference type="OrthoDB" id="4132249at2759"/>
<evidence type="ECO:0000313" key="5">
    <source>
        <dbReference type="Proteomes" id="UP000039046"/>
    </source>
</evidence>
<dbReference type="GO" id="GO:0006351">
    <property type="term" value="P:DNA-templated transcription"/>
    <property type="evidence" value="ECO:0007669"/>
    <property type="project" value="InterPro"/>
</dbReference>
<accession>A0A0A1TRC6</accession>
<dbReference type="GO" id="GO:0003677">
    <property type="term" value="F:DNA binding"/>
    <property type="evidence" value="ECO:0007669"/>
    <property type="project" value="InterPro"/>
</dbReference>
<dbReference type="Pfam" id="PF00172">
    <property type="entry name" value="Zn_clus"/>
    <property type="match status" value="1"/>
</dbReference>
<dbReference type="InterPro" id="IPR007219">
    <property type="entry name" value="XnlR_reg_dom"/>
</dbReference>
<dbReference type="SUPFAM" id="SSF57701">
    <property type="entry name" value="Zn2/Cys6 DNA-binding domain"/>
    <property type="match status" value="1"/>
</dbReference>
<dbReference type="PROSITE" id="PS50048">
    <property type="entry name" value="ZN2_CY6_FUNGAL_2"/>
    <property type="match status" value="1"/>
</dbReference>
<dbReference type="EMBL" id="CDHN01000007">
    <property type="protein sequence ID" value="CEJ94478.1"/>
    <property type="molecule type" value="Genomic_DNA"/>
</dbReference>